<feature type="domain" description="N-acetyltransferase" evidence="1">
    <location>
        <begin position="85"/>
        <end position="247"/>
    </location>
</feature>
<dbReference type="InterPro" id="IPR000182">
    <property type="entry name" value="GNAT_dom"/>
</dbReference>
<evidence type="ECO:0000259" key="1">
    <source>
        <dbReference type="PROSITE" id="PS51186"/>
    </source>
</evidence>
<comment type="caution">
    <text evidence="2">The sequence shown here is derived from an EMBL/GenBank/DDBJ whole genome shotgun (WGS) entry which is preliminary data.</text>
</comment>
<dbReference type="Gene3D" id="3.40.630.30">
    <property type="match status" value="1"/>
</dbReference>
<protein>
    <submittedName>
        <fullName evidence="2">N-acetyltransferase</fullName>
    </submittedName>
</protein>
<accession>A0A830EK54</accession>
<dbReference type="PROSITE" id="PS51186">
    <property type="entry name" value="GNAT"/>
    <property type="match status" value="1"/>
</dbReference>
<dbReference type="CDD" id="cd04301">
    <property type="entry name" value="NAT_SF"/>
    <property type="match status" value="1"/>
</dbReference>
<dbReference type="PANTHER" id="PTHR43072:SF52">
    <property type="entry name" value="GCN5-RELATED N-ACETYLTRANSFERASE"/>
    <property type="match status" value="1"/>
</dbReference>
<dbReference type="EMBL" id="BMPD01000003">
    <property type="protein sequence ID" value="GGK67918.1"/>
    <property type="molecule type" value="Genomic_DNA"/>
</dbReference>
<evidence type="ECO:0000313" key="3">
    <source>
        <dbReference type="Proteomes" id="UP000614221"/>
    </source>
</evidence>
<dbReference type="GO" id="GO:0016747">
    <property type="term" value="F:acyltransferase activity, transferring groups other than amino-acyl groups"/>
    <property type="evidence" value="ECO:0007669"/>
    <property type="project" value="InterPro"/>
</dbReference>
<dbReference type="Proteomes" id="UP000614221">
    <property type="component" value="Unassembled WGS sequence"/>
</dbReference>
<gene>
    <name evidence="2" type="ORF">GCM10009067_20300</name>
</gene>
<dbReference type="SUPFAM" id="SSF55729">
    <property type="entry name" value="Acyl-CoA N-acyltransferases (Nat)"/>
    <property type="match status" value="1"/>
</dbReference>
<dbReference type="Pfam" id="PF13420">
    <property type="entry name" value="Acetyltransf_4"/>
    <property type="match status" value="1"/>
</dbReference>
<organism evidence="2 3">
    <name type="scientific">Haloarcula sebkhae</name>
    <dbReference type="NCBI Taxonomy" id="932660"/>
    <lineage>
        <taxon>Archaea</taxon>
        <taxon>Methanobacteriati</taxon>
        <taxon>Methanobacteriota</taxon>
        <taxon>Stenosarchaea group</taxon>
        <taxon>Halobacteria</taxon>
        <taxon>Halobacteriales</taxon>
        <taxon>Haloarculaceae</taxon>
        <taxon>Haloarcula</taxon>
    </lineage>
</organism>
<reference evidence="2" key="2">
    <citation type="submission" date="2020-09" db="EMBL/GenBank/DDBJ databases">
        <authorList>
            <person name="Sun Q."/>
            <person name="Ohkuma M."/>
        </authorList>
    </citation>
    <scope>NUCLEOTIDE SEQUENCE</scope>
    <source>
        <strain evidence="2">JCM 19018</strain>
    </source>
</reference>
<dbReference type="AlphaFoldDB" id="A0A830EK54"/>
<dbReference type="InterPro" id="IPR016181">
    <property type="entry name" value="Acyl_CoA_acyltransferase"/>
</dbReference>
<name>A0A830EK54_9EURY</name>
<evidence type="ECO:0000313" key="2">
    <source>
        <dbReference type="EMBL" id="GGK67918.1"/>
    </source>
</evidence>
<sequence length="247" mass="27783">MSDMDAVERPTFETSAAMEVYQYVERHGTAARHRVREMVDLSPEAFEKALTHLLSKGYIEDDGGTLTLALDVGSVEQHTTNGLTYTIRPAHNDDFEGLVQTIRNVSSDGTYVVAESVAEQLLYEDAVTRHNTVESRVFFVATVDGEVIGWCHLDIPQLDKLRETAQLTVGVREEQRGQGIGSQLIERGLDWAKANGYRKLYNSVPAITENAMVFLENHGWHTEGIRRNHYTVDGEQVDEVMMAYTFD</sequence>
<dbReference type="PANTHER" id="PTHR43072">
    <property type="entry name" value="N-ACETYLTRANSFERASE"/>
    <property type="match status" value="1"/>
</dbReference>
<reference evidence="2" key="1">
    <citation type="journal article" date="2014" name="Int. J. Syst. Evol. Microbiol.">
        <title>Complete genome sequence of Corynebacterium casei LMG S-19264T (=DSM 44701T), isolated from a smear-ripened cheese.</title>
        <authorList>
            <consortium name="US DOE Joint Genome Institute (JGI-PGF)"/>
            <person name="Walter F."/>
            <person name="Albersmeier A."/>
            <person name="Kalinowski J."/>
            <person name="Ruckert C."/>
        </authorList>
    </citation>
    <scope>NUCLEOTIDE SEQUENCE</scope>
    <source>
        <strain evidence="2">JCM 19018</strain>
    </source>
</reference>
<keyword evidence="2" id="KW-0808">Transferase</keyword>
<proteinExistence type="predicted"/>